<dbReference type="Gene3D" id="2.170.190.11">
    <property type="entry name" value="Molybdopterin biosynthesis moea protein, domain 3"/>
    <property type="match status" value="1"/>
</dbReference>
<dbReference type="Gene3D" id="2.40.340.10">
    <property type="entry name" value="MoeA, C-terminal, domain IV"/>
    <property type="match status" value="1"/>
</dbReference>
<proteinExistence type="inferred from homology"/>
<dbReference type="GO" id="GO:0005829">
    <property type="term" value="C:cytosol"/>
    <property type="evidence" value="ECO:0007669"/>
    <property type="project" value="TreeGrafter"/>
</dbReference>
<dbReference type="FunFam" id="3.40.980.10:FF:000004">
    <property type="entry name" value="Molybdopterin molybdenumtransferase"/>
    <property type="match status" value="1"/>
</dbReference>
<comment type="similarity">
    <text evidence="4 11">Belongs to the MoeA family.</text>
</comment>
<evidence type="ECO:0000256" key="6">
    <source>
        <dbReference type="ARBA" id="ARBA00022679"/>
    </source>
</evidence>
<dbReference type="SUPFAM" id="SSF63867">
    <property type="entry name" value="MoeA C-terminal domain-like"/>
    <property type="match status" value="1"/>
</dbReference>
<dbReference type="Gene3D" id="3.90.105.10">
    <property type="entry name" value="Molybdopterin biosynthesis moea protein, domain 2"/>
    <property type="match status" value="1"/>
</dbReference>
<dbReference type="Proteomes" id="UP000325161">
    <property type="component" value="Chromosome"/>
</dbReference>
<dbReference type="Pfam" id="PF03453">
    <property type="entry name" value="MoeA_N"/>
    <property type="match status" value="1"/>
</dbReference>
<keyword evidence="8 11" id="KW-0460">Magnesium</keyword>
<comment type="pathway">
    <text evidence="3 11">Cofactor biosynthesis; molybdopterin biosynthesis.</text>
</comment>
<dbReference type="Pfam" id="PF03454">
    <property type="entry name" value="MoeA_C"/>
    <property type="match status" value="1"/>
</dbReference>
<evidence type="ECO:0000256" key="9">
    <source>
        <dbReference type="ARBA" id="ARBA00023150"/>
    </source>
</evidence>
<gene>
    <name evidence="13" type="ORF">FXN63_09545</name>
</gene>
<dbReference type="InterPro" id="IPR036688">
    <property type="entry name" value="MoeA_C_domain_IV_sf"/>
</dbReference>
<comment type="function">
    <text evidence="2 11">Catalyzes the insertion of molybdate into adenylated molybdopterin with the concomitant release of AMP.</text>
</comment>
<evidence type="ECO:0000256" key="3">
    <source>
        <dbReference type="ARBA" id="ARBA00005046"/>
    </source>
</evidence>
<keyword evidence="5 11" id="KW-0500">Molybdenum</keyword>
<protein>
    <recommendedName>
        <fullName evidence="11">Molybdopterin molybdenumtransferase</fullName>
        <ecNumber evidence="11">2.10.1.1</ecNumber>
    </recommendedName>
</protein>
<evidence type="ECO:0000256" key="4">
    <source>
        <dbReference type="ARBA" id="ARBA00010763"/>
    </source>
</evidence>
<sequence>MSLMSLDDALVRLLAGADAYLQTVPHAARVPASVPLSDALGRVLATDIASSMSVPSVENSAMDGYALRAADVVAGGPGLAISQRVAAGQVPTPLTPGTVARIFTGAQLPEGADTVVMQEDVRLVDGLACFDAVPQAGAHVRGIGCDIMEGSVILKAGDRLGPAHIALAASTGLDRLPVWPRVRVATFSTGDELVMPGEPLVPGKIYNSNRFLLRGLLAGLDVLHTDLGIVEDSLDATREVLRRAAADHDLIVTTGGVSVGEEDHVRPAVEAEGRIDLWALAIKPGKPLAFGAIRREDGAEALFIGLPGNPVSSLITFALCVRPVLLRLAGMADVAPVRIASRADFSWPRGDRRREFLRARRNAQGGLDLFSNQLSAVLTSTVWADGIVDNPSGQTIAPGDTVQFIAFSDLLS</sequence>
<keyword evidence="7 11" id="KW-0479">Metal-binding</keyword>
<dbReference type="EMBL" id="CP043046">
    <property type="protein sequence ID" value="QEI06053.1"/>
    <property type="molecule type" value="Genomic_DNA"/>
</dbReference>
<dbReference type="SUPFAM" id="SSF63882">
    <property type="entry name" value="MoeA N-terminal region -like"/>
    <property type="match status" value="1"/>
</dbReference>
<dbReference type="SUPFAM" id="SSF53218">
    <property type="entry name" value="Molybdenum cofactor biosynthesis proteins"/>
    <property type="match status" value="1"/>
</dbReference>
<evidence type="ECO:0000313" key="14">
    <source>
        <dbReference type="Proteomes" id="UP000325161"/>
    </source>
</evidence>
<dbReference type="SMART" id="SM00852">
    <property type="entry name" value="MoCF_biosynth"/>
    <property type="match status" value="1"/>
</dbReference>
<name>A0A5C0AXB7_9BURK</name>
<accession>A0A5C0AXB7</accession>
<dbReference type="InterPro" id="IPR005111">
    <property type="entry name" value="MoeA_C_domain_IV"/>
</dbReference>
<feature type="domain" description="MoaB/Mog" evidence="12">
    <location>
        <begin position="185"/>
        <end position="327"/>
    </location>
</feature>
<dbReference type="AlphaFoldDB" id="A0A5C0AXB7"/>
<dbReference type="InterPro" id="IPR008284">
    <property type="entry name" value="MoCF_biosynth_CS"/>
</dbReference>
<keyword evidence="6 11" id="KW-0808">Transferase</keyword>
<dbReference type="NCBIfam" id="NF045515">
    <property type="entry name" value="Glp_gephyrin"/>
    <property type="match status" value="1"/>
</dbReference>
<comment type="cofactor">
    <cofactor evidence="1 11">
        <name>Mg(2+)</name>
        <dbReference type="ChEBI" id="CHEBI:18420"/>
    </cofactor>
</comment>
<evidence type="ECO:0000256" key="2">
    <source>
        <dbReference type="ARBA" id="ARBA00002901"/>
    </source>
</evidence>
<reference evidence="13 14" key="1">
    <citation type="submission" date="2019-08" db="EMBL/GenBank/DDBJ databases">
        <title>Amphibian skin-associated Pigmentiphaga: genome sequence and occurrence across geography and hosts.</title>
        <authorList>
            <person name="Bletz M.C."/>
            <person name="Bunk B."/>
            <person name="Sproeer C."/>
            <person name="Biwer P."/>
            <person name="Reiter S."/>
            <person name="Rabemananjara F.C.E."/>
            <person name="Schulz S."/>
            <person name="Overmann J."/>
            <person name="Vences M."/>
        </authorList>
    </citation>
    <scope>NUCLEOTIDE SEQUENCE [LARGE SCALE GENOMIC DNA]</scope>
    <source>
        <strain evidence="13 14">Mada1488</strain>
    </source>
</reference>
<organism evidence="13 14">
    <name type="scientific">Pigmentiphaga aceris</name>
    <dbReference type="NCBI Taxonomy" id="1940612"/>
    <lineage>
        <taxon>Bacteria</taxon>
        <taxon>Pseudomonadati</taxon>
        <taxon>Pseudomonadota</taxon>
        <taxon>Betaproteobacteria</taxon>
        <taxon>Burkholderiales</taxon>
        <taxon>Alcaligenaceae</taxon>
        <taxon>Pigmentiphaga</taxon>
    </lineage>
</organism>
<evidence type="ECO:0000256" key="1">
    <source>
        <dbReference type="ARBA" id="ARBA00001946"/>
    </source>
</evidence>
<evidence type="ECO:0000256" key="5">
    <source>
        <dbReference type="ARBA" id="ARBA00022505"/>
    </source>
</evidence>
<evidence type="ECO:0000313" key="13">
    <source>
        <dbReference type="EMBL" id="QEI06053.1"/>
    </source>
</evidence>
<dbReference type="GO" id="GO:0046872">
    <property type="term" value="F:metal ion binding"/>
    <property type="evidence" value="ECO:0007669"/>
    <property type="project" value="UniProtKB-UniRule"/>
</dbReference>
<dbReference type="PANTHER" id="PTHR10192:SF5">
    <property type="entry name" value="GEPHYRIN"/>
    <property type="match status" value="1"/>
</dbReference>
<dbReference type="EC" id="2.10.1.1" evidence="11"/>
<dbReference type="InterPro" id="IPR005110">
    <property type="entry name" value="MoeA_linker/N"/>
</dbReference>
<dbReference type="CDD" id="cd00887">
    <property type="entry name" value="MoeA"/>
    <property type="match status" value="1"/>
</dbReference>
<dbReference type="GO" id="GO:0061599">
    <property type="term" value="F:molybdopterin molybdotransferase activity"/>
    <property type="evidence" value="ECO:0007669"/>
    <property type="project" value="UniProtKB-UniRule"/>
</dbReference>
<evidence type="ECO:0000256" key="11">
    <source>
        <dbReference type="RuleBase" id="RU365090"/>
    </source>
</evidence>
<dbReference type="Gene3D" id="3.40.980.10">
    <property type="entry name" value="MoaB/Mog-like domain"/>
    <property type="match status" value="1"/>
</dbReference>
<dbReference type="KEGG" id="pacr:FXN63_09545"/>
<comment type="catalytic activity">
    <reaction evidence="10">
        <text>adenylyl-molybdopterin + molybdate = Mo-molybdopterin + AMP + H(+)</text>
        <dbReference type="Rhea" id="RHEA:35047"/>
        <dbReference type="ChEBI" id="CHEBI:15378"/>
        <dbReference type="ChEBI" id="CHEBI:36264"/>
        <dbReference type="ChEBI" id="CHEBI:62727"/>
        <dbReference type="ChEBI" id="CHEBI:71302"/>
        <dbReference type="ChEBI" id="CHEBI:456215"/>
        <dbReference type="EC" id="2.10.1.1"/>
    </reaction>
</comment>
<dbReference type="PROSITE" id="PS01079">
    <property type="entry name" value="MOCF_BIOSYNTHESIS_2"/>
    <property type="match status" value="1"/>
</dbReference>
<dbReference type="RefSeq" id="WP_148814436.1">
    <property type="nucleotide sequence ID" value="NZ_CP043046.1"/>
</dbReference>
<dbReference type="OrthoDB" id="9804758at2"/>
<keyword evidence="9 11" id="KW-0501">Molybdenum cofactor biosynthesis</keyword>
<dbReference type="InterPro" id="IPR036425">
    <property type="entry name" value="MoaB/Mog-like_dom_sf"/>
</dbReference>
<dbReference type="Pfam" id="PF00994">
    <property type="entry name" value="MoCF_biosynth"/>
    <property type="match status" value="1"/>
</dbReference>
<evidence type="ECO:0000256" key="7">
    <source>
        <dbReference type="ARBA" id="ARBA00022723"/>
    </source>
</evidence>
<dbReference type="UniPathway" id="UPA00344"/>
<evidence type="ECO:0000256" key="10">
    <source>
        <dbReference type="ARBA" id="ARBA00047317"/>
    </source>
</evidence>
<dbReference type="InterPro" id="IPR036135">
    <property type="entry name" value="MoeA_linker/N_sf"/>
</dbReference>
<dbReference type="GO" id="GO:0006777">
    <property type="term" value="P:Mo-molybdopterin cofactor biosynthetic process"/>
    <property type="evidence" value="ECO:0007669"/>
    <property type="project" value="UniProtKB-UniRule"/>
</dbReference>
<evidence type="ECO:0000256" key="8">
    <source>
        <dbReference type="ARBA" id="ARBA00022842"/>
    </source>
</evidence>
<dbReference type="PANTHER" id="PTHR10192">
    <property type="entry name" value="MOLYBDOPTERIN BIOSYNTHESIS PROTEIN"/>
    <property type="match status" value="1"/>
</dbReference>
<dbReference type="InterPro" id="IPR038987">
    <property type="entry name" value="MoeA-like"/>
</dbReference>
<evidence type="ECO:0000259" key="12">
    <source>
        <dbReference type="SMART" id="SM00852"/>
    </source>
</evidence>
<keyword evidence="14" id="KW-1185">Reference proteome</keyword>
<dbReference type="InterPro" id="IPR001453">
    <property type="entry name" value="MoaB/Mog_dom"/>
</dbReference>